<keyword evidence="3" id="KW-1133">Transmembrane helix</keyword>
<keyword evidence="3" id="KW-0472">Membrane</keyword>
<feature type="region of interest" description="Disordered" evidence="2">
    <location>
        <begin position="1717"/>
        <end position="1743"/>
    </location>
</feature>
<feature type="region of interest" description="Disordered" evidence="2">
    <location>
        <begin position="162"/>
        <end position="198"/>
    </location>
</feature>
<dbReference type="Proteomes" id="UP000001058">
    <property type="component" value="Unassembled WGS sequence"/>
</dbReference>
<feature type="compositionally biased region" description="Low complexity" evidence="2">
    <location>
        <begin position="1453"/>
        <end position="1472"/>
    </location>
</feature>
<name>D8U5E9_VOLCA</name>
<dbReference type="GeneID" id="9616973"/>
<accession>D8U5E9</accession>
<feature type="region of interest" description="Disordered" evidence="2">
    <location>
        <begin position="696"/>
        <end position="716"/>
    </location>
</feature>
<evidence type="ECO:0000256" key="2">
    <source>
        <dbReference type="SAM" id="MobiDB-lite"/>
    </source>
</evidence>
<dbReference type="PANTHER" id="PTHR13037">
    <property type="entry name" value="FORMIN"/>
    <property type="match status" value="1"/>
</dbReference>
<feature type="region of interest" description="Disordered" evidence="2">
    <location>
        <begin position="423"/>
        <end position="452"/>
    </location>
</feature>
<dbReference type="PANTHER" id="PTHR13037:SF24">
    <property type="entry name" value="POLYCOMB PROTEIN PCL-RELATED"/>
    <property type="match status" value="1"/>
</dbReference>
<feature type="compositionally biased region" description="Polar residues" evidence="2">
    <location>
        <begin position="961"/>
        <end position="976"/>
    </location>
</feature>
<feature type="compositionally biased region" description="Pro residues" evidence="2">
    <location>
        <begin position="164"/>
        <end position="193"/>
    </location>
</feature>
<keyword evidence="1" id="KW-0945">Host-virus interaction</keyword>
<feature type="region of interest" description="Disordered" evidence="2">
    <location>
        <begin position="1303"/>
        <end position="1476"/>
    </location>
</feature>
<feature type="region of interest" description="Disordered" evidence="2">
    <location>
        <begin position="737"/>
        <end position="762"/>
    </location>
</feature>
<dbReference type="KEGG" id="vcn:VOLCADRAFT_106151"/>
<sequence length="1768" mass="177500">MSDGHFMTQGDFLHFEVVGFPVNGGVQALQLTNEPFSVFTADTLVPQLHHGRRLLANSYSYCTSTASSCNACDTSFFSIDKCYTADALGSNSAVCQLPYPDGEVSSSSMCWSPYGSTTVPAPDGNSTAAGELLAWRSSDGQVLTATLKLSCNWMLVAAHRRNPNPSPPPPPPSPSPPPNPNPPPTPPSPPSPTAPNTTTLVTFNEEIDAESFRAAVMSQPDLLTCFVIAEVLSYELYVPYRLLLAPDTDTASRPGCSTLQASYSASITSIPGWNDSQVSVSCNYDSQAGSSTFSPTTFPLLSQPVVAPPSDQWGSSSGGINANALLSCSSASGWVNITVQLTAASWNSSGGLSGSAGVLSLLEAALQSTAGSPVGGDCAAALRPRCRALRTPGGGHIAADTRERCSTVRVQAVLSARLPSPATPALLLDPRPPPLPPATALPDPPGGRGQLATDLVPPPPQAPGGAAAAAAAGAVSRSSKIAPWVWVVVAIGVILLFTGCFVLGTAGRRFTSRARYREDHAVTAAQARAAVLQGNTVVALPALDPADREAALAAAAADAAAAATMAVSPPVEQTDPGRSPELSDIRDVSIRISRRLSANLGLRSDSRQGSRLIKGGADSAGAGATVVAASVAAIPGSPLRQHTTSPPSVFPSVARGSVSGAISGPAGALSPLGGGGGGSDASARLSVAAAANGSEVPRAPMDIEPPGLSSGGGNSSATYGIDSGGVVVADILRSRGSIEVPSGGGGGDTASARPHGRRSSILGNAPRSLAATAAAAATAPGASARNRIRRRSSVPLLLGSDILAMHSAGGGGGGGGGGSGEDRLGAFAARLFSSSGKAPAVPAGGAAAGAEAAMIAPGQRPATTSAVGPLRNAGPASGPAAFVFRRGSVDTGDVAIATAAAPGGSGAAATATTAASGPLILSSSRSAFLNLAGLRSEGSRQSLLGRGGSRPSNRVPATPPEGSSTGSSAPLPTPQQKRPPALQIPNQLTVAGNTTRVAWVGQLTPPPVAGKGGGVAAAAGSADEPGAAPRPMPNWTAPKESSPLPSPRSRDVMSASMSRDVHSSPLTRTNMRSHGTGTAVGGWSGASAATGCVPPGATQTAVTLTKTGADADADEQQQERSELARRNGWRLSGETLRWSAGLPRSSTLGIAPASDGTVRTLFHSSSFMKMSSAVRNEPGGALQDSARVPAGSPIQPARSFTSAAAAAAATAAAAAAALEAVFTVEDSNPVDTAHATVQAGRTLCRGSGSRPASPAGPTPGERGSGNSESHNKAADGSQVQQLRSHPARSQPMLRAAVSRLRQLSFGPGNSPDISISPDPRVTGQVDRDGPSPRAYPASLPTPDDDGDDSAPSVPRGHNVMVAGAPFAKERVAQVRITTRQPLEESASAASTAGSGPSDSSYSPASPLIPELRSGALPVTPRSPNSTRLASLVPLTMESQHRTEDEPPPPPRNPTAAAATAAAAVPDGRAADGSKSTPRVVRVGPLVATAATATSNATAVTGEDETADPGLLDTFLPPPPPSTVLQTLNTISDTNDVTRQSLSVGTLFERTERVAAADASLETHMSPNASVTEDARIAAAAAAVLAAAAAIGGNDGSGPYRVQVVRRAQPQPPLPPLLLPASGTQPRPGSAWPNGMKGKEPPYEVPARLHAPPNDQDLRDHSKTAPSAAAVFADRPNAGTAADGAPSRPSSGRVRPGALPLRFEIPAALLGSVADAQEDPAAQSTGGADGADGASDKGRTRPGWRQLVLQAAAGELRAGSAAKGTEDST</sequence>
<feature type="compositionally biased region" description="Low complexity" evidence="2">
    <location>
        <begin position="940"/>
        <end position="954"/>
    </location>
</feature>
<evidence type="ECO:0000313" key="4">
    <source>
        <dbReference type="EMBL" id="EFJ44990.1"/>
    </source>
</evidence>
<keyword evidence="5" id="KW-1185">Reference proteome</keyword>
<proteinExistence type="predicted"/>
<protein>
    <submittedName>
        <fullName evidence="4">Uncharacterized protein</fullName>
    </submittedName>
</protein>
<feature type="region of interest" description="Disordered" evidence="2">
    <location>
        <begin position="1010"/>
        <end position="1074"/>
    </location>
</feature>
<feature type="region of interest" description="Disordered" evidence="2">
    <location>
        <begin position="1610"/>
        <end position="1696"/>
    </location>
</feature>
<feature type="compositionally biased region" description="Low complexity" evidence="2">
    <location>
        <begin position="1385"/>
        <end position="1405"/>
    </location>
</feature>
<feature type="compositionally biased region" description="Low complexity" evidence="2">
    <location>
        <begin position="1016"/>
        <end position="1029"/>
    </location>
</feature>
<feature type="region of interest" description="Disordered" evidence="2">
    <location>
        <begin position="1241"/>
        <end position="1289"/>
    </location>
</feature>
<evidence type="ECO:0000256" key="1">
    <source>
        <dbReference type="ARBA" id="ARBA00022581"/>
    </source>
</evidence>
<evidence type="ECO:0000256" key="3">
    <source>
        <dbReference type="SAM" id="Phobius"/>
    </source>
</evidence>
<feature type="transmembrane region" description="Helical" evidence="3">
    <location>
        <begin position="484"/>
        <end position="507"/>
    </location>
</feature>
<reference evidence="4 5" key="1">
    <citation type="journal article" date="2010" name="Science">
        <title>Genomic analysis of organismal complexity in the multicellular green alga Volvox carteri.</title>
        <authorList>
            <person name="Prochnik S.E."/>
            <person name="Umen J."/>
            <person name="Nedelcu A.M."/>
            <person name="Hallmann A."/>
            <person name="Miller S.M."/>
            <person name="Nishii I."/>
            <person name="Ferris P."/>
            <person name="Kuo A."/>
            <person name="Mitros T."/>
            <person name="Fritz-Laylin L.K."/>
            <person name="Hellsten U."/>
            <person name="Chapman J."/>
            <person name="Simakov O."/>
            <person name="Rensing S.A."/>
            <person name="Terry A."/>
            <person name="Pangilinan J."/>
            <person name="Kapitonov V."/>
            <person name="Jurka J."/>
            <person name="Salamov A."/>
            <person name="Shapiro H."/>
            <person name="Schmutz J."/>
            <person name="Grimwood J."/>
            <person name="Lindquist E."/>
            <person name="Lucas S."/>
            <person name="Grigoriev I.V."/>
            <person name="Schmitt R."/>
            <person name="Kirk D."/>
            <person name="Rokhsar D.S."/>
        </authorList>
    </citation>
    <scope>NUCLEOTIDE SEQUENCE [LARGE SCALE GENOMIC DNA]</scope>
    <source>
        <strain evidence="5">f. Nagariensis / Eve</strain>
    </source>
</reference>
<dbReference type="InParanoid" id="D8U5E9"/>
<feature type="region of interest" description="Disordered" evidence="2">
    <location>
        <begin position="940"/>
        <end position="980"/>
    </location>
</feature>
<feature type="compositionally biased region" description="Pro residues" evidence="2">
    <location>
        <begin position="430"/>
        <end position="445"/>
    </location>
</feature>
<gene>
    <name evidence="4" type="ORF">VOLCADRAFT_106151</name>
</gene>
<evidence type="ECO:0000313" key="5">
    <source>
        <dbReference type="Proteomes" id="UP000001058"/>
    </source>
</evidence>
<dbReference type="EMBL" id="GL378360">
    <property type="protein sequence ID" value="EFJ44990.1"/>
    <property type="molecule type" value="Genomic_DNA"/>
</dbReference>
<dbReference type="RefSeq" id="XP_002953961.1">
    <property type="nucleotide sequence ID" value="XM_002953915.1"/>
</dbReference>
<organism evidence="5">
    <name type="scientific">Volvox carteri f. nagariensis</name>
    <dbReference type="NCBI Taxonomy" id="3068"/>
    <lineage>
        <taxon>Eukaryota</taxon>
        <taxon>Viridiplantae</taxon>
        <taxon>Chlorophyta</taxon>
        <taxon>core chlorophytes</taxon>
        <taxon>Chlorophyceae</taxon>
        <taxon>CS clade</taxon>
        <taxon>Chlamydomonadales</taxon>
        <taxon>Volvocaceae</taxon>
        <taxon>Volvox</taxon>
    </lineage>
</organism>
<feature type="compositionally biased region" description="Polar residues" evidence="2">
    <location>
        <begin position="1064"/>
        <end position="1074"/>
    </location>
</feature>
<keyword evidence="3" id="KW-0812">Transmembrane</keyword>